<evidence type="ECO:0000313" key="3">
    <source>
        <dbReference type="Proteomes" id="UP001501759"/>
    </source>
</evidence>
<keyword evidence="3" id="KW-1185">Reference proteome</keyword>
<name>A0ABP9JI15_9ACTN</name>
<dbReference type="RefSeq" id="WP_345657308.1">
    <property type="nucleotide sequence ID" value="NZ_BAABKB010000039.1"/>
</dbReference>
<proteinExistence type="predicted"/>
<feature type="region of interest" description="Disordered" evidence="1">
    <location>
        <begin position="86"/>
        <end position="105"/>
    </location>
</feature>
<sequence length="105" mass="11055">MSEVPRVSVDELTQAALAGVIRALDERDSDPSRTMSEVPRVSVDELTQAALAGVIRALDERASDPNRSLSIPGLGLTTVGIAFNWGEPWRESQSEGSAPPPADGG</sequence>
<gene>
    <name evidence="2" type="ORF">GCM10023335_75300</name>
</gene>
<dbReference type="EMBL" id="BAABKB010000039">
    <property type="protein sequence ID" value="GAA5032606.1"/>
    <property type="molecule type" value="Genomic_DNA"/>
</dbReference>
<comment type="caution">
    <text evidence="2">The sequence shown here is derived from an EMBL/GenBank/DDBJ whole genome shotgun (WGS) entry which is preliminary data.</text>
</comment>
<reference evidence="3" key="1">
    <citation type="journal article" date="2019" name="Int. J. Syst. Evol. Microbiol.">
        <title>The Global Catalogue of Microorganisms (GCM) 10K type strain sequencing project: providing services to taxonomists for standard genome sequencing and annotation.</title>
        <authorList>
            <consortium name="The Broad Institute Genomics Platform"/>
            <consortium name="The Broad Institute Genome Sequencing Center for Infectious Disease"/>
            <person name="Wu L."/>
            <person name="Ma J."/>
        </authorList>
    </citation>
    <scope>NUCLEOTIDE SEQUENCE [LARGE SCALE GENOMIC DNA]</scope>
    <source>
        <strain evidence="3">JCM 18409</strain>
    </source>
</reference>
<evidence type="ECO:0000256" key="1">
    <source>
        <dbReference type="SAM" id="MobiDB-lite"/>
    </source>
</evidence>
<dbReference type="Proteomes" id="UP001501759">
    <property type="component" value="Unassembled WGS sequence"/>
</dbReference>
<organism evidence="2 3">
    <name type="scientific">Streptomyces siamensis</name>
    <dbReference type="NCBI Taxonomy" id="1274986"/>
    <lineage>
        <taxon>Bacteria</taxon>
        <taxon>Bacillati</taxon>
        <taxon>Actinomycetota</taxon>
        <taxon>Actinomycetes</taxon>
        <taxon>Kitasatosporales</taxon>
        <taxon>Streptomycetaceae</taxon>
        <taxon>Streptomyces</taxon>
    </lineage>
</organism>
<accession>A0ABP9JI15</accession>
<protein>
    <submittedName>
        <fullName evidence="2">Uncharacterized protein</fullName>
    </submittedName>
</protein>
<evidence type="ECO:0000313" key="2">
    <source>
        <dbReference type="EMBL" id="GAA5032606.1"/>
    </source>
</evidence>